<keyword evidence="6" id="KW-0479">Metal-binding</keyword>
<sequence length="169" mass="19089">MTNHQWLLAKEFRFEAAHKLPYHDGKCSRLHGHSWRGVVYVAGDTLITKGAKQGMVMDYSDIKKYLKPLLENYLDHYYLNESMGLESPTSEAIAAWIYEKLEQAGLAGLTAVRIDETCTSICLYSKTRISGWLNSGESLNLLQSRQNDDVKIPRSEDAGISEESTKELS</sequence>
<dbReference type="UniPathway" id="UPA00391"/>
<proteinExistence type="inferred from homology"/>
<protein>
    <recommendedName>
        <fullName evidence="5">6-carboxy-5,6,7,8-tetrahydropterin synthase</fullName>
        <ecNumber evidence="4">4.1.2.50</ecNumber>
    </recommendedName>
    <alternativeName>
        <fullName evidence="9">Queuosine biosynthesis protein QueD</fullName>
    </alternativeName>
</protein>
<reference evidence="12 13" key="2">
    <citation type="submission" date="2020-04" db="EMBL/GenBank/DDBJ databases">
        <authorList>
            <person name="Fomenkov A."/>
            <person name="Anton B.P."/>
            <person name="Roberts R.J."/>
        </authorList>
    </citation>
    <scope>NUCLEOTIDE SEQUENCE [LARGE SCALE GENOMIC DNA]</scope>
    <source>
        <strain evidence="12 13">CCAP 1403/13f</strain>
    </source>
</reference>
<dbReference type="GO" id="GO:0046872">
    <property type="term" value="F:metal ion binding"/>
    <property type="evidence" value="ECO:0007669"/>
    <property type="project" value="UniProtKB-KW"/>
</dbReference>
<dbReference type="SUPFAM" id="SSF55620">
    <property type="entry name" value="Tetrahydrobiopterin biosynthesis enzymes-like"/>
    <property type="match status" value="1"/>
</dbReference>
<dbReference type="Proteomes" id="UP000502433">
    <property type="component" value="Chromosome"/>
</dbReference>
<accession>A0A6H2C467</accession>
<dbReference type="NCBIfam" id="TIGR03367">
    <property type="entry name" value="queuosine_QueD"/>
    <property type="match status" value="1"/>
</dbReference>
<evidence type="ECO:0000256" key="11">
    <source>
        <dbReference type="SAM" id="MobiDB-lite"/>
    </source>
</evidence>
<evidence type="ECO:0000256" key="3">
    <source>
        <dbReference type="ARBA" id="ARBA00008900"/>
    </source>
</evidence>
<evidence type="ECO:0000256" key="1">
    <source>
        <dbReference type="ARBA" id="ARBA00001947"/>
    </source>
</evidence>
<evidence type="ECO:0000313" key="12">
    <source>
        <dbReference type="EMBL" id="QJB45749.1"/>
    </source>
</evidence>
<dbReference type="Gene3D" id="3.30.479.10">
    <property type="entry name" value="6-pyruvoyl tetrahydropterin synthase/QueD"/>
    <property type="match status" value="1"/>
</dbReference>
<dbReference type="InterPro" id="IPR007115">
    <property type="entry name" value="6-PTP_synth/QueD"/>
</dbReference>
<keyword evidence="7" id="KW-0862">Zinc</keyword>
<dbReference type="AlphaFoldDB" id="A0A6H2C467"/>
<comment type="similarity">
    <text evidence="3">Belongs to the PTPS family. QueD subfamily.</text>
</comment>
<evidence type="ECO:0000256" key="2">
    <source>
        <dbReference type="ARBA" id="ARBA00005061"/>
    </source>
</evidence>
<name>A0A6H2C467_DOLFA</name>
<dbReference type="EMBL" id="CP051206">
    <property type="protein sequence ID" value="QJB45749.1"/>
    <property type="molecule type" value="Genomic_DNA"/>
</dbReference>
<evidence type="ECO:0000256" key="7">
    <source>
        <dbReference type="ARBA" id="ARBA00022833"/>
    </source>
</evidence>
<comment type="catalytic activity">
    <reaction evidence="10">
        <text>7,8-dihydroneopterin 3'-triphosphate + H2O = 6-carboxy-5,6,7,8-tetrahydropterin + triphosphate + acetaldehyde + 2 H(+)</text>
        <dbReference type="Rhea" id="RHEA:27966"/>
        <dbReference type="ChEBI" id="CHEBI:15343"/>
        <dbReference type="ChEBI" id="CHEBI:15377"/>
        <dbReference type="ChEBI" id="CHEBI:15378"/>
        <dbReference type="ChEBI" id="CHEBI:18036"/>
        <dbReference type="ChEBI" id="CHEBI:58462"/>
        <dbReference type="ChEBI" id="CHEBI:61032"/>
        <dbReference type="EC" id="4.1.2.50"/>
    </reaction>
</comment>
<dbReference type="Pfam" id="PF01242">
    <property type="entry name" value="PTPS"/>
    <property type="match status" value="1"/>
</dbReference>
<evidence type="ECO:0000256" key="8">
    <source>
        <dbReference type="ARBA" id="ARBA00023239"/>
    </source>
</evidence>
<dbReference type="EC" id="4.1.2.50" evidence="4"/>
<comment type="cofactor">
    <cofactor evidence="1">
        <name>Zn(2+)</name>
        <dbReference type="ChEBI" id="CHEBI:29105"/>
    </cofactor>
</comment>
<keyword evidence="8" id="KW-0456">Lyase</keyword>
<evidence type="ECO:0000256" key="10">
    <source>
        <dbReference type="ARBA" id="ARBA00048807"/>
    </source>
</evidence>
<dbReference type="PANTHER" id="PTHR12589">
    <property type="entry name" value="PYRUVOYL TETRAHYDROBIOPTERIN SYNTHASE"/>
    <property type="match status" value="1"/>
</dbReference>
<dbReference type="KEGG" id="dfs:HGD76_17785"/>
<comment type="pathway">
    <text evidence="2">Purine metabolism; 7-cyano-7-deazaguanine biosynthesis.</text>
</comment>
<dbReference type="PANTHER" id="PTHR12589:SF7">
    <property type="entry name" value="6-PYRUVOYL TETRAHYDROBIOPTERIN SYNTHASE"/>
    <property type="match status" value="1"/>
</dbReference>
<gene>
    <name evidence="12" type="primary">queD</name>
    <name evidence="12" type="ORF">HGD76_17785</name>
</gene>
<evidence type="ECO:0000256" key="5">
    <source>
        <dbReference type="ARBA" id="ARBA00018141"/>
    </source>
</evidence>
<feature type="region of interest" description="Disordered" evidence="11">
    <location>
        <begin position="150"/>
        <end position="169"/>
    </location>
</feature>
<evidence type="ECO:0000313" key="13">
    <source>
        <dbReference type="Proteomes" id="UP000502433"/>
    </source>
</evidence>
<dbReference type="InterPro" id="IPR038418">
    <property type="entry name" value="6-PTP_synth/QueD_sf"/>
</dbReference>
<organism evidence="12 13">
    <name type="scientific">Dolichospermum flos-aquae CCAP 1403/13F</name>
    <dbReference type="NCBI Taxonomy" id="315271"/>
    <lineage>
        <taxon>Bacteria</taxon>
        <taxon>Bacillati</taxon>
        <taxon>Cyanobacteriota</taxon>
        <taxon>Cyanophyceae</taxon>
        <taxon>Nostocales</taxon>
        <taxon>Aphanizomenonaceae</taxon>
        <taxon>Dolichospermum</taxon>
    </lineage>
</organism>
<dbReference type="GO" id="GO:0070497">
    <property type="term" value="F:6-carboxytetrahydropterin synthase activity"/>
    <property type="evidence" value="ECO:0007669"/>
    <property type="project" value="UniProtKB-EC"/>
</dbReference>
<evidence type="ECO:0000256" key="6">
    <source>
        <dbReference type="ARBA" id="ARBA00022723"/>
    </source>
</evidence>
<evidence type="ECO:0000256" key="4">
    <source>
        <dbReference type="ARBA" id="ARBA00012982"/>
    </source>
</evidence>
<evidence type="ECO:0000256" key="9">
    <source>
        <dbReference type="ARBA" id="ARBA00031449"/>
    </source>
</evidence>
<reference evidence="12 13" key="1">
    <citation type="submission" date="2020-04" db="EMBL/GenBank/DDBJ databases">
        <title>Genome-Wide Identification of 5-Methylcytosine Sites in Bacterial Genomes By High-Throughput Sequencing of MspJI Restriction Fragments.</title>
        <authorList>
            <person name="Wu V."/>
        </authorList>
    </citation>
    <scope>NUCLEOTIDE SEQUENCE [LARGE SCALE GENOMIC DNA]</scope>
    <source>
        <strain evidence="12 13">CCAP 1403/13f</strain>
    </source>
</reference>
<dbReference type="RefSeq" id="WP_148765338.1">
    <property type="nucleotide sequence ID" value="NZ_CP051206.1"/>
</dbReference>